<dbReference type="PANTHER" id="PTHR11236:SF50">
    <property type="entry name" value="AMINODEOXYCHORISMATE SYNTHASE COMPONENT 1"/>
    <property type="match status" value="1"/>
</dbReference>
<evidence type="ECO:0000313" key="2">
    <source>
        <dbReference type="EMBL" id="MYL20414.1"/>
    </source>
</evidence>
<dbReference type="GO" id="GO:0000162">
    <property type="term" value="P:L-tryptophan biosynthetic process"/>
    <property type="evidence" value="ECO:0007669"/>
    <property type="project" value="TreeGrafter"/>
</dbReference>
<comment type="caution">
    <text evidence="2">The sequence shown here is derived from an EMBL/GenBank/DDBJ whole genome shotgun (WGS) entry which is preliminary data.</text>
</comment>
<evidence type="ECO:0000259" key="1">
    <source>
        <dbReference type="Pfam" id="PF00425"/>
    </source>
</evidence>
<keyword evidence="2" id="KW-0032">Aminotransferase</keyword>
<reference evidence="2 3" key="1">
    <citation type="submission" date="2019-11" db="EMBL/GenBank/DDBJ databases">
        <title>Genome sequences of 17 halophilic strains isolated from different environments.</title>
        <authorList>
            <person name="Furrow R.E."/>
        </authorList>
    </citation>
    <scope>NUCLEOTIDE SEQUENCE [LARGE SCALE GENOMIC DNA]</scope>
    <source>
        <strain evidence="2 3">22511_23_Filter</strain>
    </source>
</reference>
<proteinExistence type="predicted"/>
<dbReference type="GO" id="GO:0046820">
    <property type="term" value="F:4-amino-4-deoxychorismate synthase activity"/>
    <property type="evidence" value="ECO:0007669"/>
    <property type="project" value="UniProtKB-EC"/>
</dbReference>
<dbReference type="PRINTS" id="PR00095">
    <property type="entry name" value="ANTSNTHASEI"/>
</dbReference>
<dbReference type="EC" id="2.6.1.85" evidence="2"/>
<dbReference type="EMBL" id="WMET01000002">
    <property type="protein sequence ID" value="MYL20414.1"/>
    <property type="molecule type" value="Genomic_DNA"/>
</dbReference>
<dbReference type="InterPro" id="IPR019999">
    <property type="entry name" value="Anth_synth_I-like"/>
</dbReference>
<dbReference type="InterPro" id="IPR005801">
    <property type="entry name" value="ADC_synthase"/>
</dbReference>
<dbReference type="RefSeq" id="WP_160837103.1">
    <property type="nucleotide sequence ID" value="NZ_WMET01000002.1"/>
</dbReference>
<dbReference type="PANTHER" id="PTHR11236">
    <property type="entry name" value="AMINOBENZOATE/ANTHRANILATE SYNTHASE"/>
    <property type="match status" value="1"/>
</dbReference>
<dbReference type="Gene3D" id="3.30.470.10">
    <property type="match status" value="1"/>
</dbReference>
<dbReference type="InterPro" id="IPR005802">
    <property type="entry name" value="ADC_synth_comp_1"/>
</dbReference>
<evidence type="ECO:0000313" key="3">
    <source>
        <dbReference type="Proteomes" id="UP000460949"/>
    </source>
</evidence>
<dbReference type="InterPro" id="IPR001544">
    <property type="entry name" value="Aminotrans_IV"/>
</dbReference>
<dbReference type="Gene3D" id="3.60.120.10">
    <property type="entry name" value="Anthranilate synthase"/>
    <property type="match status" value="1"/>
</dbReference>
<dbReference type="Proteomes" id="UP000460949">
    <property type="component" value="Unassembled WGS sequence"/>
</dbReference>
<sequence>MNHEPLLQFEFVNEHGEKENRRFEKPVEILTTDNHREVKELFERLEELLDEGYYAAGYVSYEAAPAFDESFVVHDSPEWPLVWFGIFEKGEDASEHSSGLPFHVSEWKMKGSYNHYRKGIEQVKKGIEEGDTYQVNYTTRLEAAFSGDDFSLYQRLMNNQKPGYGAYINMGDRSLLSASPELFFRMNNRTITTKPMKGTAGRGRFYSEDEEQHTHLQVSEKEKSENLMIVDLLRNDLGRIAVPGSVRVPALFDIETYPTVHQMTSTVEGELPPSLTMYQVFEALFPCGSITGAPKVRTMEYIKRLEDSPRDVYCGAIGFITPRREAVFNVPIRTIMINHDSGRAVYGTGGGVTWDSTSEGEYQEVLTKARLLTEDRPDFQLLETMRLEEGRVHLLDYHLQRLQKSARYFQFPLNASGLKQRLREVADQRPEGLYKIRLLTDENGREEIQVMPMDPPASHVQTALAAAPVSDQDPFLFHKTTHREVYERHKEPGKAATLLWNDRGELTEFTIANLVVKYHGEYITPPVTSGLLEGTYRQYLLDQGRIKEQILTKDQLGEFEEIWMVNALRGWVKAEFS</sequence>
<dbReference type="Pfam" id="PF01063">
    <property type="entry name" value="Aminotran_4"/>
    <property type="match status" value="1"/>
</dbReference>
<dbReference type="SUPFAM" id="SSF56752">
    <property type="entry name" value="D-aminoacid aminotransferase-like PLP-dependent enzymes"/>
    <property type="match status" value="1"/>
</dbReference>
<dbReference type="GO" id="GO:0009396">
    <property type="term" value="P:folic acid-containing compound biosynthetic process"/>
    <property type="evidence" value="ECO:0007669"/>
    <property type="project" value="InterPro"/>
</dbReference>
<dbReference type="SUPFAM" id="SSF56322">
    <property type="entry name" value="ADC synthase"/>
    <property type="match status" value="1"/>
</dbReference>
<protein>
    <submittedName>
        <fullName evidence="2">Aminodeoxychorismate synthase component I</fullName>
        <ecNumber evidence="2">2.6.1.85</ecNumber>
    </submittedName>
</protein>
<keyword evidence="2" id="KW-0808">Transferase</keyword>
<dbReference type="InterPro" id="IPR036038">
    <property type="entry name" value="Aminotransferase-like"/>
</dbReference>
<name>A0A845E406_9BACI</name>
<organism evidence="2 3">
    <name type="scientific">Halobacillus litoralis</name>
    <dbReference type="NCBI Taxonomy" id="45668"/>
    <lineage>
        <taxon>Bacteria</taxon>
        <taxon>Bacillati</taxon>
        <taxon>Bacillota</taxon>
        <taxon>Bacilli</taxon>
        <taxon>Bacillales</taxon>
        <taxon>Bacillaceae</taxon>
        <taxon>Halobacillus</taxon>
    </lineage>
</organism>
<gene>
    <name evidence="2" type="primary">pabB</name>
    <name evidence="2" type="ORF">GLW04_10975</name>
</gene>
<dbReference type="NCBIfam" id="TIGR00553">
    <property type="entry name" value="pabB"/>
    <property type="match status" value="1"/>
</dbReference>
<dbReference type="Gene3D" id="3.20.10.10">
    <property type="entry name" value="D-amino Acid Aminotransferase, subunit A, domain 2"/>
    <property type="match status" value="1"/>
</dbReference>
<dbReference type="Pfam" id="PF00425">
    <property type="entry name" value="Chorismate_bind"/>
    <property type="match status" value="1"/>
</dbReference>
<dbReference type="AlphaFoldDB" id="A0A845E406"/>
<dbReference type="InterPro" id="IPR015890">
    <property type="entry name" value="Chorismate_C"/>
</dbReference>
<feature type="domain" description="Chorismate-utilising enzyme C-terminal" evidence="1">
    <location>
        <begin position="114"/>
        <end position="368"/>
    </location>
</feature>
<dbReference type="InterPro" id="IPR043132">
    <property type="entry name" value="BCAT-like_C"/>
</dbReference>
<dbReference type="InterPro" id="IPR043131">
    <property type="entry name" value="BCAT-like_N"/>
</dbReference>
<accession>A0A845E406</accession>